<evidence type="ECO:0000256" key="4">
    <source>
        <dbReference type="SAM" id="Coils"/>
    </source>
</evidence>
<dbReference type="InterPro" id="IPR046347">
    <property type="entry name" value="bZIP_sf"/>
</dbReference>
<sequence length="278" mass="31597">MQVLDSRSHADTEHDVYTLAPNGVEDLPFYDINTQDHTPWRAPPRIWQLDNFSLQHQPMDHAGYSEQVCIPTSRAVDFISTYPILIVQQQPAIRTRSNDGHQAEYFHLPFEEWPSNLVLDAACDRYKNPTTSSATTLYPPTARSSLVAIPETFESSKYAELNDGPSSPISPTSPRGGPTSQKKRIRNRLAAAKCRRKAKRGVDELQQKERDLLRENKMLSAQAGLLREEVLLLKTEILRHNECDNDYIRQYIRRSAAQVGKALSGDRTRGTLNYVDYS</sequence>
<feature type="compositionally biased region" description="Polar residues" evidence="5">
    <location>
        <begin position="164"/>
        <end position="173"/>
    </location>
</feature>
<accession>A0A7C8ITS4</accession>
<comment type="caution">
    <text evidence="7">The sequence shown here is derived from an EMBL/GenBank/DDBJ whole genome shotgun (WGS) entry which is preliminary data.</text>
</comment>
<evidence type="ECO:0000259" key="6">
    <source>
        <dbReference type="PROSITE" id="PS50217"/>
    </source>
</evidence>
<dbReference type="GO" id="GO:0000978">
    <property type="term" value="F:RNA polymerase II cis-regulatory region sequence-specific DNA binding"/>
    <property type="evidence" value="ECO:0007669"/>
    <property type="project" value="TreeGrafter"/>
</dbReference>
<feature type="region of interest" description="Disordered" evidence="5">
    <location>
        <begin position="158"/>
        <end position="186"/>
    </location>
</feature>
<dbReference type="InParanoid" id="A0A7C8ITS4"/>
<dbReference type="Gene3D" id="1.20.5.170">
    <property type="match status" value="1"/>
</dbReference>
<dbReference type="PANTHER" id="PTHR11462">
    <property type="entry name" value="JUN TRANSCRIPTION FACTOR-RELATED"/>
    <property type="match status" value="1"/>
</dbReference>
<keyword evidence="8" id="KW-1185">Reference proteome</keyword>
<dbReference type="GO" id="GO:0000981">
    <property type="term" value="F:DNA-binding transcription factor activity, RNA polymerase II-specific"/>
    <property type="evidence" value="ECO:0007669"/>
    <property type="project" value="TreeGrafter"/>
</dbReference>
<dbReference type="InterPro" id="IPR004827">
    <property type="entry name" value="bZIP"/>
</dbReference>
<dbReference type="InterPro" id="IPR050946">
    <property type="entry name" value="AP-1_TF_bZIP"/>
</dbReference>
<evidence type="ECO:0000256" key="1">
    <source>
        <dbReference type="ARBA" id="ARBA00023015"/>
    </source>
</evidence>
<evidence type="ECO:0000256" key="2">
    <source>
        <dbReference type="ARBA" id="ARBA00023125"/>
    </source>
</evidence>
<keyword evidence="1" id="KW-0805">Transcription regulation</keyword>
<proteinExistence type="predicted"/>
<evidence type="ECO:0000256" key="5">
    <source>
        <dbReference type="SAM" id="MobiDB-lite"/>
    </source>
</evidence>
<dbReference type="PROSITE" id="PS00036">
    <property type="entry name" value="BZIP_BASIC"/>
    <property type="match status" value="1"/>
</dbReference>
<evidence type="ECO:0000256" key="3">
    <source>
        <dbReference type="ARBA" id="ARBA00023163"/>
    </source>
</evidence>
<feature type="coiled-coil region" evidence="4">
    <location>
        <begin position="195"/>
        <end position="222"/>
    </location>
</feature>
<protein>
    <recommendedName>
        <fullName evidence="6">BZIP domain-containing protein</fullName>
    </recommendedName>
</protein>
<keyword evidence="3" id="KW-0804">Transcription</keyword>
<feature type="domain" description="BZIP" evidence="6">
    <location>
        <begin position="181"/>
        <end position="240"/>
    </location>
</feature>
<dbReference type="OrthoDB" id="295274at2759"/>
<organism evidence="7 8">
    <name type="scientific">Xylaria multiplex</name>
    <dbReference type="NCBI Taxonomy" id="323545"/>
    <lineage>
        <taxon>Eukaryota</taxon>
        <taxon>Fungi</taxon>
        <taxon>Dikarya</taxon>
        <taxon>Ascomycota</taxon>
        <taxon>Pezizomycotina</taxon>
        <taxon>Sordariomycetes</taxon>
        <taxon>Xylariomycetidae</taxon>
        <taxon>Xylariales</taxon>
        <taxon>Xylariaceae</taxon>
        <taxon>Xylaria</taxon>
    </lineage>
</organism>
<dbReference type="EMBL" id="WUBL01000008">
    <property type="protein sequence ID" value="KAF2972121.1"/>
    <property type="molecule type" value="Genomic_DNA"/>
</dbReference>
<dbReference type="PROSITE" id="PS50217">
    <property type="entry name" value="BZIP"/>
    <property type="match status" value="1"/>
</dbReference>
<dbReference type="GO" id="GO:0005667">
    <property type="term" value="C:transcription regulator complex"/>
    <property type="evidence" value="ECO:0007669"/>
    <property type="project" value="TreeGrafter"/>
</dbReference>
<reference evidence="7 8" key="1">
    <citation type="submission" date="2019-12" db="EMBL/GenBank/DDBJ databases">
        <title>Draft genome sequence of the ascomycete Xylaria multiplex DSM 110363.</title>
        <authorList>
            <person name="Buettner E."/>
            <person name="Kellner H."/>
        </authorList>
    </citation>
    <scope>NUCLEOTIDE SEQUENCE [LARGE SCALE GENOMIC DNA]</scope>
    <source>
        <strain evidence="7 8">DSM 110363</strain>
    </source>
</reference>
<evidence type="ECO:0000313" key="7">
    <source>
        <dbReference type="EMBL" id="KAF2972121.1"/>
    </source>
</evidence>
<dbReference type="Proteomes" id="UP000481858">
    <property type="component" value="Unassembled WGS sequence"/>
</dbReference>
<dbReference type="SUPFAM" id="SSF57959">
    <property type="entry name" value="Leucine zipper domain"/>
    <property type="match status" value="1"/>
</dbReference>
<name>A0A7C8ITS4_9PEZI</name>
<dbReference type="SMART" id="SM00338">
    <property type="entry name" value="BRLZ"/>
    <property type="match status" value="1"/>
</dbReference>
<dbReference type="Pfam" id="PF00170">
    <property type="entry name" value="bZIP_1"/>
    <property type="match status" value="1"/>
</dbReference>
<dbReference type="PANTHER" id="PTHR11462:SF35">
    <property type="entry name" value="TRANSCRIPTION FACTOR JRA"/>
    <property type="match status" value="1"/>
</dbReference>
<keyword evidence="2" id="KW-0238">DNA-binding</keyword>
<keyword evidence="4" id="KW-0175">Coiled coil</keyword>
<dbReference type="CDD" id="cd14687">
    <property type="entry name" value="bZIP_ATF2"/>
    <property type="match status" value="1"/>
</dbReference>
<gene>
    <name evidence="7" type="ORF">GQX73_g1421</name>
</gene>
<evidence type="ECO:0000313" key="8">
    <source>
        <dbReference type="Proteomes" id="UP000481858"/>
    </source>
</evidence>
<dbReference type="AlphaFoldDB" id="A0A7C8ITS4"/>